<proteinExistence type="predicted"/>
<dbReference type="AlphaFoldDB" id="A0A5C6F5R2"/>
<dbReference type="InterPro" id="IPR016040">
    <property type="entry name" value="NAD(P)-bd_dom"/>
</dbReference>
<dbReference type="SUPFAM" id="SSF51735">
    <property type="entry name" value="NAD(P)-binding Rossmann-fold domains"/>
    <property type="match status" value="1"/>
</dbReference>
<evidence type="ECO:0000256" key="1">
    <source>
        <dbReference type="SAM" id="MobiDB-lite"/>
    </source>
</evidence>
<dbReference type="Gene3D" id="3.40.50.720">
    <property type="entry name" value="NAD(P)-binding Rossmann-like Domain"/>
    <property type="match status" value="1"/>
</dbReference>
<feature type="domain" description="NAD(P)-binding" evidence="2">
    <location>
        <begin position="38"/>
        <end position="225"/>
    </location>
</feature>
<gene>
    <name evidence="3" type="ORF">Poly59_21670</name>
</gene>
<organism evidence="3 4">
    <name type="scientific">Rubripirellula reticaptiva</name>
    <dbReference type="NCBI Taxonomy" id="2528013"/>
    <lineage>
        <taxon>Bacteria</taxon>
        <taxon>Pseudomonadati</taxon>
        <taxon>Planctomycetota</taxon>
        <taxon>Planctomycetia</taxon>
        <taxon>Pirellulales</taxon>
        <taxon>Pirellulaceae</taxon>
        <taxon>Rubripirellula</taxon>
    </lineage>
</organism>
<feature type="compositionally biased region" description="Polar residues" evidence="1">
    <location>
        <begin position="1"/>
        <end position="11"/>
    </location>
</feature>
<keyword evidence="4" id="KW-1185">Reference proteome</keyword>
<comment type="caution">
    <text evidence="3">The sequence shown here is derived from an EMBL/GenBank/DDBJ whole genome shotgun (WGS) entry which is preliminary data.</text>
</comment>
<protein>
    <recommendedName>
        <fullName evidence="2">NAD(P)-binding domain-containing protein</fullName>
    </recommendedName>
</protein>
<sequence length="256" mass="28463">MVAFSKSNSVRTPYAQPTGGASSGVHEPVDREIISVLGANCQLGHRIIEVSLRCGYQVQALTQSKLQHPADVDLRVLRSDGFLARDVQNVVRGSSCVINLCNVGNFVGSHDQLTSASITKIALAEMQRTRKTRYLLITHQSVSVPGDHRLGLHGLASRYLWPMMHRSRWRDMQDEVNALMQTQLAWTAVRCPQIKDVFGFGSISTDRHCPMGRFVALDRLARYLVHLKESNVYDQQAIFVASQSTRSSLASCTPKN</sequence>
<dbReference type="Proteomes" id="UP000317977">
    <property type="component" value="Unassembled WGS sequence"/>
</dbReference>
<accession>A0A5C6F5R2</accession>
<dbReference type="Pfam" id="PF13460">
    <property type="entry name" value="NAD_binding_10"/>
    <property type="match status" value="1"/>
</dbReference>
<feature type="region of interest" description="Disordered" evidence="1">
    <location>
        <begin position="1"/>
        <end position="26"/>
    </location>
</feature>
<evidence type="ECO:0000259" key="2">
    <source>
        <dbReference type="Pfam" id="PF13460"/>
    </source>
</evidence>
<reference evidence="3 4" key="1">
    <citation type="submission" date="2019-02" db="EMBL/GenBank/DDBJ databases">
        <title>Deep-cultivation of Planctomycetes and their phenomic and genomic characterization uncovers novel biology.</title>
        <authorList>
            <person name="Wiegand S."/>
            <person name="Jogler M."/>
            <person name="Boedeker C."/>
            <person name="Pinto D."/>
            <person name="Vollmers J."/>
            <person name="Rivas-Marin E."/>
            <person name="Kohn T."/>
            <person name="Peeters S.H."/>
            <person name="Heuer A."/>
            <person name="Rast P."/>
            <person name="Oberbeckmann S."/>
            <person name="Bunk B."/>
            <person name="Jeske O."/>
            <person name="Meyerdierks A."/>
            <person name="Storesund J.E."/>
            <person name="Kallscheuer N."/>
            <person name="Luecker S."/>
            <person name="Lage O.M."/>
            <person name="Pohl T."/>
            <person name="Merkel B.J."/>
            <person name="Hornburger P."/>
            <person name="Mueller R.-W."/>
            <person name="Bruemmer F."/>
            <person name="Labrenz M."/>
            <person name="Spormann A.M."/>
            <person name="Op Den Camp H."/>
            <person name="Overmann J."/>
            <person name="Amann R."/>
            <person name="Jetten M.S.M."/>
            <person name="Mascher T."/>
            <person name="Medema M.H."/>
            <person name="Devos D.P."/>
            <person name="Kaster A.-K."/>
            <person name="Ovreas L."/>
            <person name="Rohde M."/>
            <person name="Galperin M.Y."/>
            <person name="Jogler C."/>
        </authorList>
    </citation>
    <scope>NUCLEOTIDE SEQUENCE [LARGE SCALE GENOMIC DNA]</scope>
    <source>
        <strain evidence="3 4">Poly59</strain>
    </source>
</reference>
<evidence type="ECO:0000313" key="4">
    <source>
        <dbReference type="Proteomes" id="UP000317977"/>
    </source>
</evidence>
<evidence type="ECO:0000313" key="3">
    <source>
        <dbReference type="EMBL" id="TWU55864.1"/>
    </source>
</evidence>
<dbReference type="OrthoDB" id="267271at2"/>
<dbReference type="InterPro" id="IPR036291">
    <property type="entry name" value="NAD(P)-bd_dom_sf"/>
</dbReference>
<name>A0A5C6F5R2_9BACT</name>
<dbReference type="EMBL" id="SJPX01000002">
    <property type="protein sequence ID" value="TWU55864.1"/>
    <property type="molecule type" value="Genomic_DNA"/>
</dbReference>